<proteinExistence type="inferred from homology"/>
<feature type="transmembrane region" description="Helical" evidence="20">
    <location>
        <begin position="697"/>
        <end position="718"/>
    </location>
</feature>
<evidence type="ECO:0000256" key="13">
    <source>
        <dbReference type="ARBA" id="ARBA00023004"/>
    </source>
</evidence>
<keyword evidence="5" id="KW-0813">Transport</keyword>
<evidence type="ECO:0000256" key="6">
    <source>
        <dbReference type="ARBA" id="ARBA00022617"/>
    </source>
</evidence>
<evidence type="ECO:0000256" key="12">
    <source>
        <dbReference type="ARBA" id="ARBA00022989"/>
    </source>
</evidence>
<dbReference type="Gene3D" id="1.20.120.1770">
    <property type="match status" value="1"/>
</dbReference>
<evidence type="ECO:0000313" key="24">
    <source>
        <dbReference type="Proteomes" id="UP000188354"/>
    </source>
</evidence>
<organism evidence="23 24">
    <name type="scientific">Lupinus angustifolius</name>
    <name type="common">Narrow-leaved blue lupine</name>
    <dbReference type="NCBI Taxonomy" id="3871"/>
    <lineage>
        <taxon>Eukaryota</taxon>
        <taxon>Viridiplantae</taxon>
        <taxon>Streptophyta</taxon>
        <taxon>Embryophyta</taxon>
        <taxon>Tracheophyta</taxon>
        <taxon>Spermatophyta</taxon>
        <taxon>Magnoliopsida</taxon>
        <taxon>eudicotyledons</taxon>
        <taxon>Gunneridae</taxon>
        <taxon>Pentapetalae</taxon>
        <taxon>rosids</taxon>
        <taxon>fabids</taxon>
        <taxon>Fabales</taxon>
        <taxon>Fabaceae</taxon>
        <taxon>Papilionoideae</taxon>
        <taxon>50 kb inversion clade</taxon>
        <taxon>genistoids sensu lato</taxon>
        <taxon>core genistoids</taxon>
        <taxon>Genisteae</taxon>
        <taxon>Lupinus</taxon>
    </lineage>
</organism>
<comment type="cofactor">
    <cofactor evidence="1">
        <name>heme b</name>
        <dbReference type="ChEBI" id="CHEBI:60344"/>
    </cofactor>
</comment>
<dbReference type="GO" id="GO:0005654">
    <property type="term" value="C:nucleoplasm"/>
    <property type="evidence" value="ECO:0007669"/>
    <property type="project" value="UniProtKB-SubCell"/>
</dbReference>
<keyword evidence="24" id="KW-1185">Reference proteome</keyword>
<keyword evidence="6" id="KW-0349">Heme</keyword>
<evidence type="ECO:0000256" key="15">
    <source>
        <dbReference type="ARBA" id="ARBA00023242"/>
    </source>
</evidence>
<keyword evidence="12 20" id="KW-1133">Transmembrane helix</keyword>
<dbReference type="InterPro" id="IPR052115">
    <property type="entry name" value="NEXT_complex_subunit_ZCCHC8"/>
</dbReference>
<dbReference type="GO" id="GO:0016020">
    <property type="term" value="C:membrane"/>
    <property type="evidence" value="ECO:0007669"/>
    <property type="project" value="UniProtKB-SubCell"/>
</dbReference>
<evidence type="ECO:0000256" key="11">
    <source>
        <dbReference type="ARBA" id="ARBA00022982"/>
    </source>
</evidence>
<keyword evidence="10" id="KW-0862">Zinc</keyword>
<feature type="transmembrane region" description="Helical" evidence="20">
    <location>
        <begin position="585"/>
        <end position="603"/>
    </location>
</feature>
<feature type="compositionally biased region" description="Polar residues" evidence="19">
    <location>
        <begin position="263"/>
        <end position="288"/>
    </location>
</feature>
<accession>A0A1J7H0W4</accession>
<feature type="compositionally biased region" description="Basic and acidic residues" evidence="19">
    <location>
        <begin position="424"/>
        <end position="438"/>
    </location>
</feature>
<evidence type="ECO:0000256" key="19">
    <source>
        <dbReference type="SAM" id="MobiDB-lite"/>
    </source>
</evidence>
<feature type="region of interest" description="Disordered" evidence="19">
    <location>
        <begin position="263"/>
        <end position="290"/>
    </location>
</feature>
<dbReference type="FunFam" id="1.20.120.1770:FF:000001">
    <property type="entry name" value="Cytochrome b reductase 1"/>
    <property type="match status" value="1"/>
</dbReference>
<evidence type="ECO:0000256" key="9">
    <source>
        <dbReference type="ARBA" id="ARBA00022771"/>
    </source>
</evidence>
<evidence type="ECO:0000259" key="21">
    <source>
        <dbReference type="PROSITE" id="PS50158"/>
    </source>
</evidence>
<reference evidence="23 24" key="1">
    <citation type="journal article" date="2017" name="Plant Biotechnol. J.">
        <title>A comprehensive draft genome sequence for lupin (Lupinus angustifolius), an emerging health food: insights into plant-microbe interactions and legume evolution.</title>
        <authorList>
            <person name="Hane J.K."/>
            <person name="Ming Y."/>
            <person name="Kamphuis L.G."/>
            <person name="Nelson M.N."/>
            <person name="Garg G."/>
            <person name="Atkins C.A."/>
            <person name="Bayer P.E."/>
            <person name="Bravo A."/>
            <person name="Bringans S."/>
            <person name="Cannon S."/>
            <person name="Edwards D."/>
            <person name="Foley R."/>
            <person name="Gao L.L."/>
            <person name="Harrison M.J."/>
            <person name="Huang W."/>
            <person name="Hurgobin B."/>
            <person name="Li S."/>
            <person name="Liu C.W."/>
            <person name="McGrath A."/>
            <person name="Morahan G."/>
            <person name="Murray J."/>
            <person name="Weller J."/>
            <person name="Jian J."/>
            <person name="Singh K.B."/>
        </authorList>
    </citation>
    <scope>NUCLEOTIDE SEQUENCE [LARGE SCALE GENOMIC DNA]</scope>
    <source>
        <strain evidence="24">cv. Tanjil</strain>
        <tissue evidence="23">Whole plant</tissue>
    </source>
</reference>
<feature type="domain" description="Cytochrome b561" evidence="22">
    <location>
        <begin position="491"/>
        <end position="718"/>
    </location>
</feature>
<evidence type="ECO:0000256" key="18">
    <source>
        <dbReference type="PROSITE-ProRule" id="PRU00047"/>
    </source>
</evidence>
<dbReference type="STRING" id="3871.A0A1J7H0W4"/>
<evidence type="ECO:0000256" key="5">
    <source>
        <dbReference type="ARBA" id="ARBA00022448"/>
    </source>
</evidence>
<dbReference type="SMART" id="SM00665">
    <property type="entry name" value="B561"/>
    <property type="match status" value="1"/>
</dbReference>
<dbReference type="PROSITE" id="PS50158">
    <property type="entry name" value="ZF_CCHC"/>
    <property type="match status" value="1"/>
</dbReference>
<comment type="catalytic activity">
    <reaction evidence="17">
        <text>Fe(3+)(out) + L-ascorbate(in) = monodehydro-L-ascorbate radical(in) + Fe(2+)(out) + H(+)</text>
        <dbReference type="Rhea" id="RHEA:30403"/>
        <dbReference type="ChEBI" id="CHEBI:15378"/>
        <dbReference type="ChEBI" id="CHEBI:29033"/>
        <dbReference type="ChEBI" id="CHEBI:29034"/>
        <dbReference type="ChEBI" id="CHEBI:38290"/>
        <dbReference type="ChEBI" id="CHEBI:59513"/>
        <dbReference type="EC" id="7.2.1.3"/>
    </reaction>
</comment>
<dbReference type="GO" id="GO:0003723">
    <property type="term" value="F:RNA binding"/>
    <property type="evidence" value="ECO:0007669"/>
    <property type="project" value="TreeGrafter"/>
</dbReference>
<evidence type="ECO:0000256" key="10">
    <source>
        <dbReference type="ARBA" id="ARBA00022833"/>
    </source>
</evidence>
<keyword evidence="9 18" id="KW-0863">Zinc-finger</keyword>
<feature type="compositionally biased region" description="Basic and acidic residues" evidence="19">
    <location>
        <begin position="15"/>
        <end position="30"/>
    </location>
</feature>
<keyword evidence="7 20" id="KW-0812">Transmembrane</keyword>
<dbReference type="PANTHER" id="PTHR13316">
    <property type="entry name" value="ZINC FINGER, CCHC DOMAIN CONTAINING 8"/>
    <property type="match status" value="1"/>
</dbReference>
<protein>
    <recommendedName>
        <fullName evidence="16">ascorbate ferrireductase (transmembrane)</fullName>
        <ecNumber evidence="16">7.2.1.3</ecNumber>
    </recommendedName>
</protein>
<evidence type="ECO:0000256" key="17">
    <source>
        <dbReference type="ARBA" id="ARBA00051575"/>
    </source>
</evidence>
<evidence type="ECO:0000256" key="20">
    <source>
        <dbReference type="SAM" id="Phobius"/>
    </source>
</evidence>
<keyword evidence="13" id="KW-0408">Iron</keyword>
<dbReference type="PROSITE" id="PS50939">
    <property type="entry name" value="CYTOCHROME_B561"/>
    <property type="match status" value="1"/>
</dbReference>
<name>A0A1J7H0W4_LUPAN</name>
<feature type="transmembrane region" description="Helical" evidence="20">
    <location>
        <begin position="615"/>
        <end position="642"/>
    </location>
</feature>
<gene>
    <name evidence="23" type="ORF">TanjilG_26700</name>
</gene>
<evidence type="ECO:0000313" key="23">
    <source>
        <dbReference type="EMBL" id="OIW06511.1"/>
    </source>
</evidence>
<dbReference type="GO" id="GO:0140571">
    <property type="term" value="F:transmembrane ascorbate ferrireductase activity"/>
    <property type="evidence" value="ECO:0007669"/>
    <property type="project" value="UniProtKB-EC"/>
</dbReference>
<dbReference type="GO" id="GO:0071013">
    <property type="term" value="C:catalytic step 2 spliceosome"/>
    <property type="evidence" value="ECO:0007669"/>
    <property type="project" value="TreeGrafter"/>
</dbReference>
<dbReference type="Pfam" id="PF03188">
    <property type="entry name" value="Cytochrom_B561"/>
    <property type="match status" value="1"/>
</dbReference>
<dbReference type="EC" id="7.2.1.3" evidence="16"/>
<dbReference type="InterPro" id="IPR006568">
    <property type="entry name" value="PSP_pro-rich"/>
</dbReference>
<evidence type="ECO:0000256" key="3">
    <source>
        <dbReference type="ARBA" id="ARBA00004642"/>
    </source>
</evidence>
<feature type="region of interest" description="Disordered" evidence="19">
    <location>
        <begin position="1"/>
        <end position="30"/>
    </location>
</feature>
<evidence type="ECO:0000256" key="2">
    <source>
        <dbReference type="ARBA" id="ARBA00004141"/>
    </source>
</evidence>
<keyword evidence="15" id="KW-0539">Nucleus</keyword>
<evidence type="ECO:0000256" key="1">
    <source>
        <dbReference type="ARBA" id="ARBA00001970"/>
    </source>
</evidence>
<sequence length="732" mass="82233">MEGGEQLNEGGYGGEIEKIKSQERVSDSLDKEEKMVVDEKLCKIQSESCVVQVEDEKIGVTTVKHVGFAVAETVVVSEEVEGVSSVVHAENMGSNGSLAVNGRCAKRARVTVDEHQPSVHFIYNFLTRASRQKLEELLKQWSEWHEKHVPSSNDPNEVLESGEETFFPALKVGHEKTSAVTFWMDNQTINDQNKGFVPLNHNSVPLYDRGYALGLTSADGPSNLDGGLEIIDEAARCFNCGSYSHSLRECTKPRDNAAINNARNQLKSRRNQNGSSRNPTRYYQNSPTGKYAGLRPGALDDVTRKLLSLGELDPPPWLKRMREIGYPPGYVDVDDEDQPSGITIYADKEIAEPKDGEIMGIKKLKPKWKMTVEFPGINAPIPENADERLWTAGAAPSTDDISNISRNLPQHRPNHTTDYGSRGHFREQRLPGDFRDDAPPGDQGFSSPRFSFHPMYDGHDSVPRSSSMSRFQSEWSRRSPVHDEEPRHPSSFHSLYYSSSSERLLFPMDQDSGRFGNWSSGSLYDRYRDRPFQNRDMLDDWHYRSWRLVVNLCKGGPMHEAPAKWGMLAYKTISGTKNFKKTVHLTLQFLSLILSLIGLWAAWKFHVDKGIDNFYSLHSWLGLACLFLFSIQWGAGFATFWYPGGSRNSRASLMPWHVFFGIYIYAFSIATAATGLLEKATFLQSNNIISRYSNEALLVNSIGILIVILGGFVILGLVTRSNDLTVLAKQMP</sequence>
<evidence type="ECO:0000259" key="22">
    <source>
        <dbReference type="PROSITE" id="PS50939"/>
    </source>
</evidence>
<feature type="transmembrane region" description="Helical" evidence="20">
    <location>
        <begin position="654"/>
        <end position="677"/>
    </location>
</feature>
<feature type="domain" description="CCHC-type" evidence="21">
    <location>
        <begin position="236"/>
        <end position="252"/>
    </location>
</feature>
<evidence type="ECO:0000256" key="7">
    <source>
        <dbReference type="ARBA" id="ARBA00022692"/>
    </source>
</evidence>
<keyword evidence="8" id="KW-0479">Metal-binding</keyword>
<evidence type="ECO:0000256" key="8">
    <source>
        <dbReference type="ARBA" id="ARBA00022723"/>
    </source>
</evidence>
<dbReference type="SMART" id="SM00581">
    <property type="entry name" value="PSP"/>
    <property type="match status" value="1"/>
</dbReference>
<dbReference type="CDD" id="cd08766">
    <property type="entry name" value="Cyt_b561_ACYB-1_like"/>
    <property type="match status" value="1"/>
</dbReference>
<evidence type="ECO:0000256" key="16">
    <source>
        <dbReference type="ARBA" id="ARBA00024225"/>
    </source>
</evidence>
<dbReference type="Pfam" id="PF04046">
    <property type="entry name" value="PSP"/>
    <property type="match status" value="1"/>
</dbReference>
<dbReference type="EMBL" id="CM007368">
    <property type="protein sequence ID" value="OIW06511.1"/>
    <property type="molecule type" value="Genomic_DNA"/>
</dbReference>
<comment type="similarity">
    <text evidence="4">Belongs to the ZCCHC8 family.</text>
</comment>
<feature type="region of interest" description="Disordered" evidence="19">
    <location>
        <begin position="402"/>
        <end position="468"/>
    </location>
</feature>
<dbReference type="InterPro" id="IPR006593">
    <property type="entry name" value="Cyt_b561/ferric_Rdtase_TM"/>
</dbReference>
<dbReference type="Gramene" id="OIW06511">
    <property type="protein sequence ID" value="OIW06511"/>
    <property type="gene ID" value="TanjilG_26700"/>
</dbReference>
<evidence type="ECO:0000256" key="14">
    <source>
        <dbReference type="ARBA" id="ARBA00023136"/>
    </source>
</evidence>
<dbReference type="InterPro" id="IPR001878">
    <property type="entry name" value="Znf_CCHC"/>
</dbReference>
<dbReference type="AlphaFoldDB" id="A0A1J7H0W4"/>
<keyword evidence="11" id="KW-0249">Electron transport</keyword>
<comment type="subcellular location">
    <subcellularLocation>
        <location evidence="2">Membrane</location>
        <topology evidence="2">Multi-pass membrane protein</topology>
    </subcellularLocation>
    <subcellularLocation>
        <location evidence="3">Nucleus</location>
        <location evidence="3">Nucleoplasm</location>
    </subcellularLocation>
</comment>
<evidence type="ECO:0000256" key="4">
    <source>
        <dbReference type="ARBA" id="ARBA00007497"/>
    </source>
</evidence>
<dbReference type="PANTHER" id="PTHR13316:SF0">
    <property type="entry name" value="ZINC FINGER CCHC DOMAIN-CONTAINING PROTEIN 8"/>
    <property type="match status" value="1"/>
</dbReference>
<dbReference type="Proteomes" id="UP000188354">
    <property type="component" value="Chromosome LG08"/>
</dbReference>
<keyword evidence="14 20" id="KW-0472">Membrane</keyword>
<dbReference type="GO" id="GO:0008270">
    <property type="term" value="F:zinc ion binding"/>
    <property type="evidence" value="ECO:0007669"/>
    <property type="project" value="UniProtKB-KW"/>
</dbReference>